<dbReference type="SMART" id="SM00382">
    <property type="entry name" value="AAA"/>
    <property type="match status" value="1"/>
</dbReference>
<dbReference type="InterPro" id="IPR003439">
    <property type="entry name" value="ABC_transporter-like_ATP-bd"/>
</dbReference>
<comment type="caution">
    <text evidence="5">The sequence shown here is derived from an EMBL/GenBank/DDBJ whole genome shotgun (WGS) entry which is preliminary data.</text>
</comment>
<dbReference type="Gene3D" id="3.40.50.300">
    <property type="entry name" value="P-loop containing nucleotide triphosphate hydrolases"/>
    <property type="match status" value="1"/>
</dbReference>
<evidence type="ECO:0000256" key="3">
    <source>
        <dbReference type="ARBA" id="ARBA00022840"/>
    </source>
</evidence>
<keyword evidence="1" id="KW-0813">Transport</keyword>
<proteinExistence type="predicted"/>
<dbReference type="Pfam" id="PF00005">
    <property type="entry name" value="ABC_tran"/>
    <property type="match status" value="1"/>
</dbReference>
<name>C7HS05_9FIRM</name>
<organism evidence="5 6">
    <name type="scientific">Anaerococcus vaginalis ATCC 51170</name>
    <dbReference type="NCBI Taxonomy" id="655811"/>
    <lineage>
        <taxon>Bacteria</taxon>
        <taxon>Bacillati</taxon>
        <taxon>Bacillota</taxon>
        <taxon>Tissierellia</taxon>
        <taxon>Tissierellales</taxon>
        <taxon>Peptoniphilaceae</taxon>
        <taxon>Anaerococcus</taxon>
    </lineage>
</organism>
<dbReference type="InterPro" id="IPR027417">
    <property type="entry name" value="P-loop_NTPase"/>
</dbReference>
<evidence type="ECO:0000313" key="6">
    <source>
        <dbReference type="Proteomes" id="UP000003821"/>
    </source>
</evidence>
<dbReference type="InterPro" id="IPR003593">
    <property type="entry name" value="AAA+_ATPase"/>
</dbReference>
<dbReference type="GO" id="GO:0005524">
    <property type="term" value="F:ATP binding"/>
    <property type="evidence" value="ECO:0007669"/>
    <property type="project" value="UniProtKB-KW"/>
</dbReference>
<dbReference type="SUPFAM" id="SSF52540">
    <property type="entry name" value="P-loop containing nucleoside triphosphate hydrolases"/>
    <property type="match status" value="1"/>
</dbReference>
<dbReference type="HOGENOM" id="CLU_000604_1_2_9"/>
<gene>
    <name evidence="5" type="ORF">HMPREF0078_0065</name>
</gene>
<keyword evidence="6" id="KW-1185">Reference proteome</keyword>
<dbReference type="AlphaFoldDB" id="C7HS05"/>
<protein>
    <submittedName>
        <fullName evidence="5">ABC transporter, ATP-binding protein</fullName>
    </submittedName>
</protein>
<dbReference type="PANTHER" id="PTHR42939:SF1">
    <property type="entry name" value="ABC TRANSPORTER ATP-BINDING PROTEIN ALBC-RELATED"/>
    <property type="match status" value="1"/>
</dbReference>
<dbReference type="PANTHER" id="PTHR42939">
    <property type="entry name" value="ABC TRANSPORTER ATP-BINDING PROTEIN ALBC-RELATED"/>
    <property type="match status" value="1"/>
</dbReference>
<keyword evidence="2" id="KW-0547">Nucleotide-binding</keyword>
<dbReference type="InterPro" id="IPR051782">
    <property type="entry name" value="ABC_Transporter_VariousFunc"/>
</dbReference>
<dbReference type="EMBL" id="ACXU01000004">
    <property type="protein sequence ID" value="EEU13366.1"/>
    <property type="molecule type" value="Genomic_DNA"/>
</dbReference>
<dbReference type="eggNOG" id="COG1131">
    <property type="taxonomic scope" value="Bacteria"/>
</dbReference>
<evidence type="ECO:0000259" key="4">
    <source>
        <dbReference type="PROSITE" id="PS50893"/>
    </source>
</evidence>
<sequence>MLMDNILEIKNLKKTYGKKNVLDGIDLKLERGKILGLMGPNGSGKTTLLKCIMGLIKPNDGEILIDGKKVGVETKKIISYLPDAYHLYDNLTIEDTVNLYKDFYDDFNMRVCKELFEFMKIPKEGYSDKLSKGMKERLLLALTLSRDTKLYILDEPIEGVDPIAKDMILSAIIKTVDIGRTIIITTHQIGDLENLFDRAAFIQRGQILLEEDAEDLRDKYKKQMVDLYKEIFVI</sequence>
<dbReference type="GO" id="GO:0016887">
    <property type="term" value="F:ATP hydrolysis activity"/>
    <property type="evidence" value="ECO:0007669"/>
    <property type="project" value="InterPro"/>
</dbReference>
<dbReference type="Proteomes" id="UP000003821">
    <property type="component" value="Unassembled WGS sequence"/>
</dbReference>
<dbReference type="CDD" id="cd03230">
    <property type="entry name" value="ABC_DR_subfamily_A"/>
    <property type="match status" value="1"/>
</dbReference>
<reference evidence="5 6" key="1">
    <citation type="submission" date="2009-08" db="EMBL/GenBank/DDBJ databases">
        <authorList>
            <person name="Muzny D."/>
            <person name="Qin X."/>
            <person name="Deng J."/>
            <person name="Jiang H."/>
            <person name="Liu Y."/>
            <person name="Qu J."/>
            <person name="Song X.-Z."/>
            <person name="Zhang L."/>
            <person name="Thornton R."/>
            <person name="Coyle M."/>
            <person name="Francisco L."/>
            <person name="Jackson L."/>
            <person name="Javaid M."/>
            <person name="Korchina V."/>
            <person name="Kovar C."/>
            <person name="Mata R."/>
            <person name="Mathew T."/>
            <person name="Ngo R."/>
            <person name="Nguyen L."/>
            <person name="Nguyen N."/>
            <person name="Okwuonu G."/>
            <person name="Ongeri F."/>
            <person name="Pham C."/>
            <person name="Simmons D."/>
            <person name="Wilczek-Boney K."/>
            <person name="Hale W."/>
            <person name="Jakkamsetti A."/>
            <person name="Pham P."/>
            <person name="Ruth R."/>
            <person name="San Lucas F."/>
            <person name="Warren J."/>
            <person name="Zhang J."/>
            <person name="Zhao Z."/>
            <person name="Zhou C."/>
            <person name="Zhu D."/>
            <person name="Lee S."/>
            <person name="Bess C."/>
            <person name="Blankenburg K."/>
            <person name="Forbes L."/>
            <person name="Fu Q."/>
            <person name="Gubbala S."/>
            <person name="Hirani K."/>
            <person name="Jayaseelan J.C."/>
            <person name="Lara F."/>
            <person name="Munidasa M."/>
            <person name="Palculict T."/>
            <person name="Patil S."/>
            <person name="Pu L.-L."/>
            <person name="Saada N."/>
            <person name="Tang L."/>
            <person name="Weissenberger G."/>
            <person name="Zhu Y."/>
            <person name="Hemphill L."/>
            <person name="Shang Y."/>
            <person name="Youmans B."/>
            <person name="Ayvaz T."/>
            <person name="Ross M."/>
            <person name="Santibanez J."/>
            <person name="Aqrawi P."/>
            <person name="Gross S."/>
            <person name="Joshi V."/>
            <person name="Fowler G."/>
            <person name="Nazareth L."/>
            <person name="Reid J."/>
            <person name="Worley K."/>
            <person name="Petrosino J."/>
            <person name="Highlander S."/>
            <person name="Gibbs R."/>
            <person name="Gibbs R."/>
        </authorList>
    </citation>
    <scope>NUCLEOTIDE SEQUENCE [LARGE SCALE GENOMIC DNA]</scope>
    <source>
        <strain evidence="5 6">ATCC 51170</strain>
    </source>
</reference>
<accession>C7HS05</accession>
<evidence type="ECO:0000256" key="1">
    <source>
        <dbReference type="ARBA" id="ARBA00022448"/>
    </source>
</evidence>
<feature type="domain" description="ABC transporter" evidence="4">
    <location>
        <begin position="7"/>
        <end position="229"/>
    </location>
</feature>
<evidence type="ECO:0000313" key="5">
    <source>
        <dbReference type="EMBL" id="EEU13366.1"/>
    </source>
</evidence>
<evidence type="ECO:0000256" key="2">
    <source>
        <dbReference type="ARBA" id="ARBA00022741"/>
    </source>
</evidence>
<dbReference type="PROSITE" id="PS50893">
    <property type="entry name" value="ABC_TRANSPORTER_2"/>
    <property type="match status" value="1"/>
</dbReference>
<keyword evidence="3 5" id="KW-0067">ATP-binding</keyword>